<evidence type="ECO:0000256" key="1">
    <source>
        <dbReference type="SAM" id="Phobius"/>
    </source>
</evidence>
<comment type="caution">
    <text evidence="2">The sequence shown here is derived from an EMBL/GenBank/DDBJ whole genome shotgun (WGS) entry which is preliminary data.</text>
</comment>
<dbReference type="STRING" id="764291.STRUR_0536"/>
<dbReference type="Pfam" id="PF04854">
    <property type="entry name" value="DUF624"/>
    <property type="match status" value="1"/>
</dbReference>
<dbReference type="RefSeq" id="WP_006740315.1">
    <property type="nucleotide sequence ID" value="NZ_AEUZ02000001.1"/>
</dbReference>
<dbReference type="AlphaFoldDB" id="G5KD18"/>
<dbReference type="EMBL" id="AEUZ02000001">
    <property type="protein sequence ID" value="EHJ57615.1"/>
    <property type="molecule type" value="Genomic_DNA"/>
</dbReference>
<dbReference type="eggNOG" id="COG5578">
    <property type="taxonomic scope" value="Bacteria"/>
</dbReference>
<keyword evidence="3" id="KW-1185">Reference proteome</keyword>
<evidence type="ECO:0008006" key="4">
    <source>
        <dbReference type="Google" id="ProtNLM"/>
    </source>
</evidence>
<feature type="transmembrane region" description="Helical" evidence="1">
    <location>
        <begin position="71"/>
        <end position="89"/>
    </location>
</feature>
<organism evidence="2 3">
    <name type="scientific">Streptococcus urinalis 2285-97</name>
    <dbReference type="NCBI Taxonomy" id="764291"/>
    <lineage>
        <taxon>Bacteria</taxon>
        <taxon>Bacillati</taxon>
        <taxon>Bacillota</taxon>
        <taxon>Bacilli</taxon>
        <taxon>Lactobacillales</taxon>
        <taxon>Streptococcaceae</taxon>
        <taxon>Streptococcus</taxon>
    </lineage>
</organism>
<evidence type="ECO:0000313" key="3">
    <source>
        <dbReference type="Proteomes" id="UP000005388"/>
    </source>
</evidence>
<dbReference type="Proteomes" id="UP000005388">
    <property type="component" value="Unassembled WGS sequence"/>
</dbReference>
<dbReference type="InterPro" id="IPR006938">
    <property type="entry name" value="DUF624"/>
</dbReference>
<feature type="transmembrane region" description="Helical" evidence="1">
    <location>
        <begin position="96"/>
        <end position="119"/>
    </location>
</feature>
<protein>
    <recommendedName>
        <fullName evidence="4">DUF624 domain-containing protein</fullName>
    </recommendedName>
</protein>
<name>G5KD18_9STRE</name>
<proteinExistence type="predicted"/>
<keyword evidence="1" id="KW-0812">Transmembrane</keyword>
<sequence length="205" mass="24706">MVQKYLLSIWHFFQLTVIFHLLSFSGILFFGIGPAWQTILTLYLIHQKEPYRYSLREAFHIWKHNFKRANLYFWMMTPLFLALIFNLNLSMQGNGVFWYLLTFLIFVLIIIGMLFYVYLAFYESTYELSIWDNYKLAGISLMIDIRRTLILTIAMMLMFIVTWYCPVFYLFLTFGINVFLFDKLTKPVRKIIDDLFIIKPTRLID</sequence>
<evidence type="ECO:0000313" key="2">
    <source>
        <dbReference type="EMBL" id="EHJ57615.1"/>
    </source>
</evidence>
<keyword evidence="1" id="KW-1133">Transmembrane helix</keyword>
<gene>
    <name evidence="2" type="ORF">STRUR_0536</name>
</gene>
<accession>G5KD18</accession>
<feature type="transmembrane region" description="Helical" evidence="1">
    <location>
        <begin position="12"/>
        <end position="32"/>
    </location>
</feature>
<feature type="transmembrane region" description="Helical" evidence="1">
    <location>
        <begin position="149"/>
        <end position="180"/>
    </location>
</feature>
<keyword evidence="1" id="KW-0472">Membrane</keyword>
<reference evidence="2 3" key="1">
    <citation type="journal article" date="2014" name="Int. J. Syst. Evol. Microbiol.">
        <title>Phylogenomics and the dynamic genome evolution of the genus Streptococcus.</title>
        <authorList>
            <consortium name="The Broad Institute Genome Sequencing Platform"/>
            <person name="Richards V.P."/>
            <person name="Palmer S.R."/>
            <person name="Pavinski Bitar P.D."/>
            <person name="Qin X."/>
            <person name="Weinstock G.M."/>
            <person name="Highlander S.K."/>
            <person name="Town C.D."/>
            <person name="Burne R.A."/>
            <person name="Stanhope M.J."/>
        </authorList>
    </citation>
    <scope>NUCLEOTIDE SEQUENCE [LARGE SCALE GENOMIC DNA]</scope>
    <source>
        <strain evidence="2 3">2285-97</strain>
    </source>
</reference>